<feature type="domain" description="RxLR effector PexRD54 WY" evidence="8">
    <location>
        <begin position="71"/>
        <end position="108"/>
    </location>
</feature>
<name>G1FST0_PHYSO</name>
<evidence type="ECO:0000313" key="9">
    <source>
        <dbReference type="EMBL" id="AEK81168.1"/>
    </source>
</evidence>
<dbReference type="AlphaFoldDB" id="G1FST0"/>
<dbReference type="VEuPathDB" id="FungiDB:PHYSODRAFT_284509"/>
<evidence type="ECO:0000259" key="8">
    <source>
        <dbReference type="Pfam" id="PF22748"/>
    </source>
</evidence>
<dbReference type="GO" id="GO:0043657">
    <property type="term" value="C:host cell"/>
    <property type="evidence" value="ECO:0007669"/>
    <property type="project" value="UniProtKB-SubCell"/>
</dbReference>
<accession>G1FST0</accession>
<comment type="similarity">
    <text evidence="3">Belongs to the RxLR effector family.</text>
</comment>
<comment type="subcellular location">
    <subcellularLocation>
        <location evidence="1">Host cell</location>
    </subcellularLocation>
    <subcellularLocation>
        <location evidence="2">Secreted</location>
    </subcellularLocation>
</comment>
<evidence type="ECO:0000256" key="3">
    <source>
        <dbReference type="ARBA" id="ARBA00010400"/>
    </source>
</evidence>
<feature type="chain" id="PRO_5003412664" evidence="7">
    <location>
        <begin position="20"/>
        <end position="209"/>
    </location>
</feature>
<keyword evidence="6" id="KW-0843">Virulence</keyword>
<keyword evidence="4" id="KW-0964">Secreted</keyword>
<proteinExistence type="inferred from homology"/>
<evidence type="ECO:0000256" key="4">
    <source>
        <dbReference type="ARBA" id="ARBA00022525"/>
    </source>
</evidence>
<evidence type="ECO:0000256" key="5">
    <source>
        <dbReference type="ARBA" id="ARBA00022729"/>
    </source>
</evidence>
<evidence type="ECO:0000256" key="7">
    <source>
        <dbReference type="SAM" id="SignalP"/>
    </source>
</evidence>
<organism evidence="9">
    <name type="scientific">Phytophthora sojae</name>
    <name type="common">Soybean stem and root rot agent</name>
    <name type="synonym">Phytophthora megasperma f. sp. glycines</name>
    <dbReference type="NCBI Taxonomy" id="67593"/>
    <lineage>
        <taxon>Eukaryota</taxon>
        <taxon>Sar</taxon>
        <taxon>Stramenopiles</taxon>
        <taxon>Oomycota</taxon>
        <taxon>Peronosporomycetes</taxon>
        <taxon>Peronosporales</taxon>
        <taxon>Peronosporaceae</taxon>
        <taxon>Phytophthora</taxon>
    </lineage>
</organism>
<gene>
    <name evidence="9" type="primary">Avh</name>
</gene>
<reference evidence="9" key="1">
    <citation type="journal article" date="2011" name="Plant Cell">
        <title>Transcriptional programming and functional interactions within the Phytophthora sojae RXLR effector repertoire.</title>
        <authorList>
            <person name="Wang Q."/>
            <person name="Han C."/>
            <person name="Ferreira A.O."/>
            <person name="Yu X."/>
            <person name="Ye W."/>
            <person name="Tripathy S."/>
            <person name="Kale S.D."/>
            <person name="Gu B."/>
            <person name="Sheng Y."/>
            <person name="Sui Y."/>
            <person name="Wang X."/>
            <person name="Zhang Z."/>
            <person name="Cheng B."/>
            <person name="Dong S."/>
            <person name="Shan W."/>
            <person name="Zheng X."/>
            <person name="Dou D."/>
            <person name="Tyler B.M."/>
            <person name="Wang Y."/>
        </authorList>
    </citation>
    <scope>NUCLEOTIDE SEQUENCE</scope>
    <source>
        <strain evidence="9">P7064</strain>
    </source>
</reference>
<dbReference type="Pfam" id="PF22748">
    <property type="entry name" value="PexRD54_WY"/>
    <property type="match status" value="1"/>
</dbReference>
<keyword evidence="5 7" id="KW-0732">Signal</keyword>
<dbReference type="EMBL" id="JN254355">
    <property type="protein sequence ID" value="AEK81168.1"/>
    <property type="molecule type" value="Genomic_DNA"/>
</dbReference>
<feature type="signal peptide" evidence="7">
    <location>
        <begin position="1"/>
        <end position="19"/>
    </location>
</feature>
<dbReference type="GO" id="GO:0005576">
    <property type="term" value="C:extracellular region"/>
    <property type="evidence" value="ECO:0007669"/>
    <property type="project" value="UniProtKB-SubCell"/>
</dbReference>
<evidence type="ECO:0000256" key="6">
    <source>
        <dbReference type="ARBA" id="ARBA00023026"/>
    </source>
</evidence>
<sequence>MRLQHMLLLSAAALSSANATMTMHSPLLGHLAIRHLRADSSSNDGSEERAFPTLDKVVNSLKSTSDKAKEIKAWSKAGHSSADMFVFLKLDEAGTSLFNKPQFMLWVKHAAMNDTPEQMYTQLSRHVNYEDLVTMIQAATKVESTKKIANKLEKAQFDNWVAVGRTPMTVVRHVFSKHIRLWGSDPAWGYREKYIKYLKKRGLTKLAEL</sequence>
<evidence type="ECO:0000256" key="1">
    <source>
        <dbReference type="ARBA" id="ARBA00004340"/>
    </source>
</evidence>
<evidence type="ECO:0000256" key="2">
    <source>
        <dbReference type="ARBA" id="ARBA00004613"/>
    </source>
</evidence>
<protein>
    <submittedName>
        <fullName evidence="9">Avh324</fullName>
    </submittedName>
</protein>
<dbReference type="InterPro" id="IPR054463">
    <property type="entry name" value="PexRD54_WY"/>
</dbReference>